<reference evidence="3 4" key="1">
    <citation type="submission" date="2020-08" db="EMBL/GenBank/DDBJ databases">
        <title>Genomic Encyclopedia of Type Strains, Phase IV (KMG-IV): sequencing the most valuable type-strain genomes for metagenomic binning, comparative biology and taxonomic classification.</title>
        <authorList>
            <person name="Goeker M."/>
        </authorList>
    </citation>
    <scope>NUCLEOTIDE SEQUENCE [LARGE SCALE GENOMIC DNA]</scope>
    <source>
        <strain evidence="3 4">DSM 104969</strain>
    </source>
</reference>
<dbReference type="Gene3D" id="1.10.443.10">
    <property type="entry name" value="Intergrase catalytic core"/>
    <property type="match status" value="1"/>
</dbReference>
<dbReference type="EMBL" id="JACIEP010000008">
    <property type="protein sequence ID" value="MBB4036640.1"/>
    <property type="molecule type" value="Genomic_DNA"/>
</dbReference>
<sequence>MIKSSCFQENCSLKEIADLCRIKKQLTIHCGRHTYATSVYLDNGVSIENVAKMLGHSDTKMTRHYARVLDKSILKDMRKVNERYKNDQFE</sequence>
<evidence type="ECO:0000259" key="2">
    <source>
        <dbReference type="Pfam" id="PF00589"/>
    </source>
</evidence>
<dbReference type="AlphaFoldDB" id="A0A840CKX8"/>
<dbReference type="Proteomes" id="UP000555103">
    <property type="component" value="Unassembled WGS sequence"/>
</dbReference>
<evidence type="ECO:0000256" key="1">
    <source>
        <dbReference type="ARBA" id="ARBA00023172"/>
    </source>
</evidence>
<keyword evidence="1" id="KW-0233">DNA recombination</keyword>
<keyword evidence="4" id="KW-1185">Reference proteome</keyword>
<dbReference type="GO" id="GO:0015074">
    <property type="term" value="P:DNA integration"/>
    <property type="evidence" value="ECO:0007669"/>
    <property type="project" value="InterPro"/>
</dbReference>
<dbReference type="Pfam" id="PF00589">
    <property type="entry name" value="Phage_integrase"/>
    <property type="match status" value="1"/>
</dbReference>
<dbReference type="SUPFAM" id="SSF56349">
    <property type="entry name" value="DNA breaking-rejoining enzymes"/>
    <property type="match status" value="1"/>
</dbReference>
<dbReference type="InterPro" id="IPR011010">
    <property type="entry name" value="DNA_brk_join_enz"/>
</dbReference>
<feature type="domain" description="Tyr recombinase" evidence="2">
    <location>
        <begin position="13"/>
        <end position="70"/>
    </location>
</feature>
<accession>A0A840CKX8</accession>
<protein>
    <submittedName>
        <fullName evidence="3">Site-specific recombinase XerD</fullName>
    </submittedName>
</protein>
<dbReference type="GO" id="GO:0003677">
    <property type="term" value="F:DNA binding"/>
    <property type="evidence" value="ECO:0007669"/>
    <property type="project" value="InterPro"/>
</dbReference>
<proteinExistence type="predicted"/>
<organism evidence="3 4">
    <name type="scientific">Dysgonomonas hofstadii</name>
    <dbReference type="NCBI Taxonomy" id="637886"/>
    <lineage>
        <taxon>Bacteria</taxon>
        <taxon>Pseudomonadati</taxon>
        <taxon>Bacteroidota</taxon>
        <taxon>Bacteroidia</taxon>
        <taxon>Bacteroidales</taxon>
        <taxon>Dysgonomonadaceae</taxon>
        <taxon>Dysgonomonas</taxon>
    </lineage>
</organism>
<dbReference type="InterPro" id="IPR002104">
    <property type="entry name" value="Integrase_catalytic"/>
</dbReference>
<evidence type="ECO:0000313" key="4">
    <source>
        <dbReference type="Proteomes" id="UP000555103"/>
    </source>
</evidence>
<gene>
    <name evidence="3" type="ORF">GGR21_002546</name>
</gene>
<evidence type="ECO:0000313" key="3">
    <source>
        <dbReference type="EMBL" id="MBB4036640.1"/>
    </source>
</evidence>
<dbReference type="InterPro" id="IPR013762">
    <property type="entry name" value="Integrase-like_cat_sf"/>
</dbReference>
<dbReference type="GO" id="GO:0006310">
    <property type="term" value="P:DNA recombination"/>
    <property type="evidence" value="ECO:0007669"/>
    <property type="project" value="UniProtKB-KW"/>
</dbReference>
<comment type="caution">
    <text evidence="3">The sequence shown here is derived from an EMBL/GenBank/DDBJ whole genome shotgun (WGS) entry which is preliminary data.</text>
</comment>
<name>A0A840CKX8_9BACT</name>